<comment type="subcellular location">
    <subcellularLocation>
        <location evidence="1 12">Cell membrane</location>
        <topology evidence="1 12">Multi-pass membrane protein</topology>
    </subcellularLocation>
</comment>
<keyword evidence="5 12" id="KW-0812">Transmembrane</keyword>
<feature type="active site" evidence="12">
    <location>
        <position position="415"/>
    </location>
</feature>
<keyword evidence="3 12" id="KW-0444">Lipid biosynthesis</keyword>
<evidence type="ECO:0000313" key="15">
    <source>
        <dbReference type="EMBL" id="WDF82967.1"/>
    </source>
</evidence>
<evidence type="ECO:0000256" key="9">
    <source>
        <dbReference type="ARBA" id="ARBA00023136"/>
    </source>
</evidence>
<name>A0ABY7WRZ9_9LACO</name>
<comment type="similarity">
    <text evidence="12">Belongs to the phospholipase D family. Cardiolipin synthase subfamily.</text>
</comment>
<keyword evidence="11 12" id="KW-1208">Phospholipid metabolism</keyword>
<feature type="transmembrane region" description="Helical" evidence="12">
    <location>
        <begin position="36"/>
        <end position="58"/>
    </location>
</feature>
<feature type="domain" description="PLD phosphodiesterase" evidence="14">
    <location>
        <begin position="222"/>
        <end position="249"/>
    </location>
</feature>
<dbReference type="Gene3D" id="3.30.870.10">
    <property type="entry name" value="Endonuclease Chain A"/>
    <property type="match status" value="2"/>
</dbReference>
<dbReference type="NCBIfam" id="TIGR04265">
    <property type="entry name" value="bac_cardiolipin"/>
    <property type="match status" value="1"/>
</dbReference>
<feature type="domain" description="PLD phosphodiesterase" evidence="14">
    <location>
        <begin position="403"/>
        <end position="430"/>
    </location>
</feature>
<evidence type="ECO:0000256" key="13">
    <source>
        <dbReference type="NCBIfam" id="TIGR04265"/>
    </source>
</evidence>
<gene>
    <name evidence="15" type="primary">cls</name>
    <name evidence="15" type="ORF">PQ472_01620</name>
</gene>
<comment type="catalytic activity">
    <reaction evidence="12">
        <text>2 a 1,2-diacyl-sn-glycero-3-phospho-(1'-sn-glycerol) = a cardiolipin + glycerol</text>
        <dbReference type="Rhea" id="RHEA:31451"/>
        <dbReference type="ChEBI" id="CHEBI:17754"/>
        <dbReference type="ChEBI" id="CHEBI:62237"/>
        <dbReference type="ChEBI" id="CHEBI:64716"/>
    </reaction>
</comment>
<dbReference type="CDD" id="cd09112">
    <property type="entry name" value="PLDc_CLS_2"/>
    <property type="match status" value="1"/>
</dbReference>
<evidence type="ECO:0000256" key="4">
    <source>
        <dbReference type="ARBA" id="ARBA00022679"/>
    </source>
</evidence>
<dbReference type="Pfam" id="PF13091">
    <property type="entry name" value="PLDc_2"/>
    <property type="match status" value="2"/>
</dbReference>
<keyword evidence="2 12" id="KW-1003">Cell membrane</keyword>
<keyword evidence="16" id="KW-1185">Reference proteome</keyword>
<dbReference type="PROSITE" id="PS50035">
    <property type="entry name" value="PLD"/>
    <property type="match status" value="2"/>
</dbReference>
<evidence type="ECO:0000256" key="8">
    <source>
        <dbReference type="ARBA" id="ARBA00023098"/>
    </source>
</evidence>
<feature type="active site" evidence="12">
    <location>
        <position position="227"/>
    </location>
</feature>
<keyword evidence="8 12" id="KW-0443">Lipid metabolism</keyword>
<dbReference type="EMBL" id="CP117884">
    <property type="protein sequence ID" value="WDF82967.1"/>
    <property type="molecule type" value="Genomic_DNA"/>
</dbReference>
<evidence type="ECO:0000256" key="10">
    <source>
        <dbReference type="ARBA" id="ARBA00023209"/>
    </source>
</evidence>
<dbReference type="PANTHER" id="PTHR21248">
    <property type="entry name" value="CARDIOLIPIN SYNTHASE"/>
    <property type="match status" value="1"/>
</dbReference>
<reference evidence="15 16" key="1">
    <citation type="submission" date="2023-02" db="EMBL/GenBank/DDBJ databases">
        <title>Genome sequence of Lacticaseibacillus sp. KACC 23028.</title>
        <authorList>
            <person name="Kim S."/>
            <person name="Heo J."/>
            <person name="Kwon S.-W."/>
        </authorList>
    </citation>
    <scope>NUCLEOTIDE SEQUENCE [LARGE SCALE GENOMIC DNA]</scope>
    <source>
        <strain evidence="15 16">KACC 23028</strain>
    </source>
</reference>
<proteinExistence type="inferred from homology"/>
<dbReference type="InterPro" id="IPR001736">
    <property type="entry name" value="PLipase_D/transphosphatidylase"/>
</dbReference>
<feature type="active site" evidence="12">
    <location>
        <position position="234"/>
    </location>
</feature>
<evidence type="ECO:0000256" key="12">
    <source>
        <dbReference type="HAMAP-Rule" id="MF_01916"/>
    </source>
</evidence>
<keyword evidence="10 12" id="KW-0594">Phospholipid biosynthesis</keyword>
<evidence type="ECO:0000256" key="6">
    <source>
        <dbReference type="ARBA" id="ARBA00022737"/>
    </source>
</evidence>
<dbReference type="InterPro" id="IPR027379">
    <property type="entry name" value="CLS_N"/>
</dbReference>
<sequence length="490" mass="56115">MLQLALNNINHIIQLIVVINAFFAVIVVFHRQRNIAATWAWLLVLVLLPAVGFILYMFTGRGMSHDKLFEMGKADRIGIKEMIDEQRKSLPHLEHTAVDAITKDRQQTVELFRRLDRAPLIRRNDVTIITDGEEKFKMLLGDIAKAQHSIHIEYYTIYPDNIGTKLRDALTERAKAGVEVRVVYDAFGSHGISKKFWRTLTNAGGEAIPFITSTNVIARFRLNYHDHRKIVVIDGKIGYTGGFNVGDQYLGRSKKFGYWRDTHLKIIGHGVQLLQARFMMDWNASTPKPQKLAWSPVYFPAPDEAESGSTSMQVVTSGPDSDTEQIKLGYIKLISDARKRVWIQSPYLVPDDSMLTALRMAAQSGVDVRIMIPHMPDHPFIYRATQYYAHLLHDYGVKIYVYQNGFIHAKTMLVDDDLSSVGSANQDFRSYGLNFEVNTFMYDSKVTEELAKIYTEDMDNSLLLDNETIKSWSLWLRFKQRFSRLLSPVL</sequence>
<dbReference type="InterPro" id="IPR022924">
    <property type="entry name" value="Cardiolipin_synthase"/>
</dbReference>
<evidence type="ECO:0000256" key="2">
    <source>
        <dbReference type="ARBA" id="ARBA00022475"/>
    </source>
</evidence>
<feature type="active site" evidence="12">
    <location>
        <position position="229"/>
    </location>
</feature>
<organism evidence="15 16">
    <name type="scientific">Lacticaseibacillus pabuli</name>
    <dbReference type="NCBI Taxonomy" id="3025672"/>
    <lineage>
        <taxon>Bacteria</taxon>
        <taxon>Bacillati</taxon>
        <taxon>Bacillota</taxon>
        <taxon>Bacilli</taxon>
        <taxon>Lactobacillales</taxon>
        <taxon>Lactobacillaceae</taxon>
        <taxon>Lacticaseibacillus</taxon>
    </lineage>
</organism>
<feature type="active site" evidence="12">
    <location>
        <position position="410"/>
    </location>
</feature>
<dbReference type="RefSeq" id="WP_274260780.1">
    <property type="nucleotide sequence ID" value="NZ_CP117884.1"/>
</dbReference>
<evidence type="ECO:0000256" key="3">
    <source>
        <dbReference type="ARBA" id="ARBA00022516"/>
    </source>
</evidence>
<evidence type="ECO:0000259" key="14">
    <source>
        <dbReference type="PROSITE" id="PS50035"/>
    </source>
</evidence>
<dbReference type="InterPro" id="IPR030874">
    <property type="entry name" value="Cardiolipin_synth_Firmi"/>
</dbReference>
<dbReference type="Proteomes" id="UP001220377">
    <property type="component" value="Chromosome"/>
</dbReference>
<dbReference type="HAMAP" id="MF_01916">
    <property type="entry name" value="Cardiolipin_synth_Cls"/>
    <property type="match status" value="1"/>
</dbReference>
<keyword evidence="4 12" id="KW-0808">Transferase</keyword>
<dbReference type="InterPro" id="IPR025202">
    <property type="entry name" value="PLD-like_dom"/>
</dbReference>
<feature type="active site" evidence="12">
    <location>
        <position position="408"/>
    </location>
</feature>
<evidence type="ECO:0000256" key="5">
    <source>
        <dbReference type="ARBA" id="ARBA00022692"/>
    </source>
</evidence>
<dbReference type="Pfam" id="PF13396">
    <property type="entry name" value="PLDc_N"/>
    <property type="match status" value="1"/>
</dbReference>
<dbReference type="SMART" id="SM00155">
    <property type="entry name" value="PLDc"/>
    <property type="match status" value="2"/>
</dbReference>
<protein>
    <recommendedName>
        <fullName evidence="12 13">Cardiolipin synthase</fullName>
        <shortName evidence="12">CL synthase</shortName>
        <ecNumber evidence="12 13">2.7.8.-</ecNumber>
    </recommendedName>
</protein>
<evidence type="ECO:0000256" key="7">
    <source>
        <dbReference type="ARBA" id="ARBA00022989"/>
    </source>
</evidence>
<evidence type="ECO:0000256" key="1">
    <source>
        <dbReference type="ARBA" id="ARBA00004651"/>
    </source>
</evidence>
<dbReference type="CDD" id="cd09110">
    <property type="entry name" value="PLDc_CLS_1"/>
    <property type="match status" value="1"/>
</dbReference>
<keyword evidence="7 12" id="KW-1133">Transmembrane helix</keyword>
<evidence type="ECO:0000313" key="16">
    <source>
        <dbReference type="Proteomes" id="UP001220377"/>
    </source>
</evidence>
<comment type="function">
    <text evidence="12">Catalyzes the reversible phosphatidyl group transfer from one phosphatidylglycerol molecule to another to form cardiolipin (CL) (diphosphatidylglycerol) and glycerol.</text>
</comment>
<feature type="transmembrane region" description="Helical" evidence="12">
    <location>
        <begin position="12"/>
        <end position="30"/>
    </location>
</feature>
<dbReference type="PANTHER" id="PTHR21248:SF22">
    <property type="entry name" value="PHOSPHOLIPASE D"/>
    <property type="match status" value="1"/>
</dbReference>
<keyword evidence="9 12" id="KW-0472">Membrane</keyword>
<evidence type="ECO:0000256" key="11">
    <source>
        <dbReference type="ARBA" id="ARBA00023264"/>
    </source>
</evidence>
<accession>A0ABY7WRZ9</accession>
<dbReference type="EC" id="2.7.8.-" evidence="12 13"/>
<dbReference type="SUPFAM" id="SSF56024">
    <property type="entry name" value="Phospholipase D/nuclease"/>
    <property type="match status" value="2"/>
</dbReference>
<keyword evidence="6" id="KW-0677">Repeat</keyword>